<dbReference type="SUPFAM" id="SSF52172">
    <property type="entry name" value="CheY-like"/>
    <property type="match status" value="1"/>
</dbReference>
<dbReference type="InterPro" id="IPR001789">
    <property type="entry name" value="Sig_transdc_resp-reg_receiver"/>
</dbReference>
<dbReference type="Pfam" id="PF02954">
    <property type="entry name" value="HTH_8"/>
    <property type="match status" value="1"/>
</dbReference>
<feature type="modified residue" description="4-aspartylphosphate" evidence="6">
    <location>
        <position position="59"/>
    </location>
</feature>
<dbReference type="SMART" id="SM00448">
    <property type="entry name" value="REC"/>
    <property type="match status" value="1"/>
</dbReference>
<dbReference type="Proteomes" id="UP001143362">
    <property type="component" value="Unassembled WGS sequence"/>
</dbReference>
<dbReference type="InterPro" id="IPR011006">
    <property type="entry name" value="CheY-like_superfamily"/>
</dbReference>
<evidence type="ECO:0000313" key="8">
    <source>
        <dbReference type="EMBL" id="MCX2979354.1"/>
    </source>
</evidence>
<feature type="domain" description="Response regulatory" evidence="7">
    <location>
        <begin position="10"/>
        <end position="124"/>
    </location>
</feature>
<evidence type="ECO:0000256" key="2">
    <source>
        <dbReference type="ARBA" id="ARBA00023012"/>
    </source>
</evidence>
<dbReference type="EMBL" id="SHNN01000001">
    <property type="protein sequence ID" value="MCX2979354.1"/>
    <property type="molecule type" value="Genomic_DNA"/>
</dbReference>
<keyword evidence="1 6" id="KW-0597">Phosphoprotein</keyword>
<dbReference type="PROSITE" id="PS50110">
    <property type="entry name" value="RESPONSE_REGULATORY"/>
    <property type="match status" value="1"/>
</dbReference>
<keyword evidence="2" id="KW-0902">Two-component regulatory system</keyword>
<sequence length="182" mass="19778">MTNSDATIRDILLVDDDEAFTAVMARGMQRQGFDVAVAHNSVQANELALTRQPSHILLDLNLPGASGLLALPELLRNAPNASIVILTGYSSIATAVEAMKLGATNYLCKPATVIEVLAAFEGQNTPARSIVPAAPLSVERLEWEHIQKILQQHEGNISATAKALGMHRRTLQRKLQKRPVRQ</sequence>
<evidence type="ECO:0000256" key="5">
    <source>
        <dbReference type="ARBA" id="ARBA00023163"/>
    </source>
</evidence>
<dbReference type="InterPro" id="IPR002197">
    <property type="entry name" value="HTH_Fis"/>
</dbReference>
<dbReference type="PANTHER" id="PTHR48111">
    <property type="entry name" value="REGULATOR OF RPOS"/>
    <property type="match status" value="1"/>
</dbReference>
<dbReference type="Gene3D" id="3.40.50.2300">
    <property type="match status" value="1"/>
</dbReference>
<reference evidence="8" key="1">
    <citation type="submission" date="2019-02" db="EMBL/GenBank/DDBJ databases">
        <authorList>
            <person name="Li S.-H."/>
        </authorList>
    </citation>
    <scope>NUCLEOTIDE SEQUENCE</scope>
    <source>
        <strain evidence="8">IMCC14734</strain>
    </source>
</reference>
<dbReference type="PRINTS" id="PR01590">
    <property type="entry name" value="HTHFIS"/>
</dbReference>
<keyword evidence="4" id="KW-0238">DNA-binding</keyword>
<evidence type="ECO:0000256" key="1">
    <source>
        <dbReference type="ARBA" id="ARBA00022553"/>
    </source>
</evidence>
<evidence type="ECO:0000259" key="7">
    <source>
        <dbReference type="PROSITE" id="PS50110"/>
    </source>
</evidence>
<dbReference type="InterPro" id="IPR039420">
    <property type="entry name" value="WalR-like"/>
</dbReference>
<organism evidence="8 9">
    <name type="scientific">Candidatus Litorirhabdus singularis</name>
    <dbReference type="NCBI Taxonomy" id="2518993"/>
    <lineage>
        <taxon>Bacteria</taxon>
        <taxon>Pseudomonadati</taxon>
        <taxon>Pseudomonadota</taxon>
        <taxon>Gammaproteobacteria</taxon>
        <taxon>Cellvibrionales</taxon>
        <taxon>Halieaceae</taxon>
        <taxon>Candidatus Litorirhabdus</taxon>
    </lineage>
</organism>
<comment type="caution">
    <text evidence="8">The sequence shown here is derived from an EMBL/GenBank/DDBJ whole genome shotgun (WGS) entry which is preliminary data.</text>
</comment>
<keyword evidence="5" id="KW-0804">Transcription</keyword>
<dbReference type="PANTHER" id="PTHR48111:SF1">
    <property type="entry name" value="TWO-COMPONENT RESPONSE REGULATOR ORR33"/>
    <property type="match status" value="1"/>
</dbReference>
<keyword evidence="3" id="KW-0805">Transcription regulation</keyword>
<evidence type="ECO:0000256" key="6">
    <source>
        <dbReference type="PROSITE-ProRule" id="PRU00169"/>
    </source>
</evidence>
<dbReference type="CDD" id="cd17563">
    <property type="entry name" value="REC_RegA-like"/>
    <property type="match status" value="1"/>
</dbReference>
<dbReference type="RefSeq" id="WP_279243355.1">
    <property type="nucleotide sequence ID" value="NZ_SHNN01000001.1"/>
</dbReference>
<evidence type="ECO:0000313" key="9">
    <source>
        <dbReference type="Proteomes" id="UP001143362"/>
    </source>
</evidence>
<gene>
    <name evidence="8" type="ORF">EYC98_00580</name>
</gene>
<keyword evidence="9" id="KW-1185">Reference proteome</keyword>
<dbReference type="Gene3D" id="1.10.10.60">
    <property type="entry name" value="Homeodomain-like"/>
    <property type="match status" value="1"/>
</dbReference>
<evidence type="ECO:0000256" key="4">
    <source>
        <dbReference type="ARBA" id="ARBA00023125"/>
    </source>
</evidence>
<protein>
    <submittedName>
        <fullName evidence="8">Response regulator</fullName>
    </submittedName>
</protein>
<accession>A0ABT3TBE6</accession>
<dbReference type="Pfam" id="PF00072">
    <property type="entry name" value="Response_reg"/>
    <property type="match status" value="1"/>
</dbReference>
<evidence type="ECO:0000256" key="3">
    <source>
        <dbReference type="ARBA" id="ARBA00023015"/>
    </source>
</evidence>
<name>A0ABT3TBE6_9GAMM</name>
<proteinExistence type="predicted"/>